<evidence type="ECO:0000313" key="2">
    <source>
        <dbReference type="EMBL" id="KAJ3176547.1"/>
    </source>
</evidence>
<name>A0AAD5THF4_9FUNG</name>
<feature type="compositionally biased region" description="Polar residues" evidence="1">
    <location>
        <begin position="1"/>
        <end position="16"/>
    </location>
</feature>
<comment type="caution">
    <text evidence="2">The sequence shown here is derived from an EMBL/GenBank/DDBJ whole genome shotgun (WGS) entry which is preliminary data.</text>
</comment>
<reference evidence="2" key="1">
    <citation type="submission" date="2020-05" db="EMBL/GenBank/DDBJ databases">
        <title>Phylogenomic resolution of chytrid fungi.</title>
        <authorList>
            <person name="Stajich J.E."/>
            <person name="Amses K."/>
            <person name="Simmons R."/>
            <person name="Seto K."/>
            <person name="Myers J."/>
            <person name="Bonds A."/>
            <person name="Quandt C.A."/>
            <person name="Barry K."/>
            <person name="Liu P."/>
            <person name="Grigoriev I."/>
            <person name="Longcore J.E."/>
            <person name="James T.Y."/>
        </authorList>
    </citation>
    <scope>NUCLEOTIDE SEQUENCE</scope>
    <source>
        <strain evidence="2">JEL0379</strain>
    </source>
</reference>
<feature type="region of interest" description="Disordered" evidence="1">
    <location>
        <begin position="1"/>
        <end position="35"/>
    </location>
</feature>
<keyword evidence="3" id="KW-1185">Reference proteome</keyword>
<evidence type="ECO:0000313" key="3">
    <source>
        <dbReference type="Proteomes" id="UP001212152"/>
    </source>
</evidence>
<evidence type="ECO:0000256" key="1">
    <source>
        <dbReference type="SAM" id="MobiDB-lite"/>
    </source>
</evidence>
<sequence>MPTPRSASSTIAPSQSDHADAAHRSSTIDSLGSDHSDAAHRSSIIAPSGSVEVLAERCAASAWSDDEGAMVEVWHVGVPQLDYPRCTLRYTVHVSEKGLKSVHLVGLDFTYDRAKTGLDAYIVAGWETLLCMRVDLNLAHFLYLFFKRGIHVHGIVVVVAAALQYLKGILQRHSVS</sequence>
<gene>
    <name evidence="2" type="ORF">HDU87_005241</name>
</gene>
<dbReference type="AlphaFoldDB" id="A0AAD5THF4"/>
<dbReference type="Proteomes" id="UP001212152">
    <property type="component" value="Unassembled WGS sequence"/>
</dbReference>
<proteinExistence type="predicted"/>
<organism evidence="2 3">
    <name type="scientific">Geranomyces variabilis</name>
    <dbReference type="NCBI Taxonomy" id="109894"/>
    <lineage>
        <taxon>Eukaryota</taxon>
        <taxon>Fungi</taxon>
        <taxon>Fungi incertae sedis</taxon>
        <taxon>Chytridiomycota</taxon>
        <taxon>Chytridiomycota incertae sedis</taxon>
        <taxon>Chytridiomycetes</taxon>
        <taxon>Spizellomycetales</taxon>
        <taxon>Powellomycetaceae</taxon>
        <taxon>Geranomyces</taxon>
    </lineage>
</organism>
<dbReference type="EMBL" id="JADGJQ010000040">
    <property type="protein sequence ID" value="KAJ3176547.1"/>
    <property type="molecule type" value="Genomic_DNA"/>
</dbReference>
<accession>A0AAD5THF4</accession>
<protein>
    <submittedName>
        <fullName evidence="2">Uncharacterized protein</fullName>
    </submittedName>
</protein>